<dbReference type="EMBL" id="LDUG01000048">
    <property type="protein sequence ID" value="KVW93270.1"/>
    <property type="molecule type" value="Genomic_DNA"/>
</dbReference>
<dbReference type="RefSeq" id="WP_059758066.1">
    <property type="nucleotide sequence ID" value="NZ_LDUG01000048.1"/>
</dbReference>
<sequence length="84" mass="9443">MSTVRVRPKHQITLPVSIVNQAGIHQDDLLEADYVNGVITLVPKARQARHGDIMDYAGIARDVYGKTAEEVDATISQLRDEWER</sequence>
<dbReference type="OrthoDB" id="9809003at2"/>
<dbReference type="InterPro" id="IPR007159">
    <property type="entry name" value="SpoVT-AbrB_dom"/>
</dbReference>
<dbReference type="AlphaFoldDB" id="A0A106BIW4"/>
<reference evidence="2 3" key="1">
    <citation type="journal article" date="2015" name="Appl. Environ. Microbiol.">
        <title>Aerobic and Anaerobic Thiosulfate Oxidation by a Cold-Adapted, Subglacial Chemoautotroph.</title>
        <authorList>
            <person name="Harrold Z.R."/>
            <person name="Skidmore M.L."/>
            <person name="Hamilton T.L."/>
            <person name="Desch L."/>
            <person name="Amada K."/>
            <person name="van Gelder W."/>
            <person name="Glover K."/>
            <person name="Roden E.E."/>
            <person name="Boyd E.S."/>
        </authorList>
    </citation>
    <scope>NUCLEOTIDE SEQUENCE [LARGE SCALE GENOMIC DNA]</scope>
    <source>
        <strain evidence="2 3">RG</strain>
    </source>
</reference>
<dbReference type="Gene3D" id="2.10.260.10">
    <property type="match status" value="1"/>
</dbReference>
<comment type="caution">
    <text evidence="2">The sequence shown here is derived from an EMBL/GenBank/DDBJ whole genome shotgun (WGS) entry which is preliminary data.</text>
</comment>
<evidence type="ECO:0000313" key="3">
    <source>
        <dbReference type="Proteomes" id="UP000064243"/>
    </source>
</evidence>
<dbReference type="InterPro" id="IPR037914">
    <property type="entry name" value="SpoVT-AbrB_sf"/>
</dbReference>
<organism evidence="2 3">
    <name type="scientific">Thiobacillus denitrificans</name>
    <dbReference type="NCBI Taxonomy" id="36861"/>
    <lineage>
        <taxon>Bacteria</taxon>
        <taxon>Pseudomonadati</taxon>
        <taxon>Pseudomonadota</taxon>
        <taxon>Betaproteobacteria</taxon>
        <taxon>Nitrosomonadales</taxon>
        <taxon>Thiobacillaceae</taxon>
        <taxon>Thiobacillus</taxon>
    </lineage>
</organism>
<feature type="domain" description="SpoVT-AbrB" evidence="1">
    <location>
        <begin position="4"/>
        <end position="49"/>
    </location>
</feature>
<proteinExistence type="predicted"/>
<evidence type="ECO:0000259" key="1">
    <source>
        <dbReference type="SMART" id="SM00966"/>
    </source>
</evidence>
<dbReference type="SMART" id="SM00966">
    <property type="entry name" value="SpoVT_AbrB"/>
    <property type="match status" value="1"/>
</dbReference>
<name>A0A106BIW4_THIDE</name>
<protein>
    <recommendedName>
        <fullName evidence="1">SpoVT-AbrB domain-containing protein</fullName>
    </recommendedName>
</protein>
<keyword evidence="3" id="KW-1185">Reference proteome</keyword>
<accession>A0A106BIW4</accession>
<dbReference type="GO" id="GO:0003677">
    <property type="term" value="F:DNA binding"/>
    <property type="evidence" value="ECO:0007669"/>
    <property type="project" value="InterPro"/>
</dbReference>
<dbReference type="SUPFAM" id="SSF89447">
    <property type="entry name" value="AbrB/MazE/MraZ-like"/>
    <property type="match status" value="1"/>
</dbReference>
<evidence type="ECO:0000313" key="2">
    <source>
        <dbReference type="EMBL" id="KVW93270.1"/>
    </source>
</evidence>
<gene>
    <name evidence="2" type="ORF">ABW22_14050</name>
</gene>
<dbReference type="Proteomes" id="UP000064243">
    <property type="component" value="Unassembled WGS sequence"/>
</dbReference>
<dbReference type="PATRIC" id="fig|36861.3.peg.2633"/>